<feature type="region of interest" description="Disordered" evidence="1">
    <location>
        <begin position="104"/>
        <end position="127"/>
    </location>
</feature>
<protein>
    <submittedName>
        <fullName evidence="2">Uncharacterized protein</fullName>
    </submittedName>
</protein>
<dbReference type="EMBL" id="JBBPBN010000540">
    <property type="protein sequence ID" value="KAK8484766.1"/>
    <property type="molecule type" value="Genomic_DNA"/>
</dbReference>
<accession>A0ABR1ZVM2</accession>
<organism evidence="2 3">
    <name type="scientific">Hibiscus sabdariffa</name>
    <name type="common">roselle</name>
    <dbReference type="NCBI Taxonomy" id="183260"/>
    <lineage>
        <taxon>Eukaryota</taxon>
        <taxon>Viridiplantae</taxon>
        <taxon>Streptophyta</taxon>
        <taxon>Embryophyta</taxon>
        <taxon>Tracheophyta</taxon>
        <taxon>Spermatophyta</taxon>
        <taxon>Magnoliopsida</taxon>
        <taxon>eudicotyledons</taxon>
        <taxon>Gunneridae</taxon>
        <taxon>Pentapetalae</taxon>
        <taxon>rosids</taxon>
        <taxon>malvids</taxon>
        <taxon>Malvales</taxon>
        <taxon>Malvaceae</taxon>
        <taxon>Malvoideae</taxon>
        <taxon>Hibiscus</taxon>
    </lineage>
</organism>
<reference evidence="2 3" key="1">
    <citation type="journal article" date="2024" name="G3 (Bethesda)">
        <title>Genome assembly of Hibiscus sabdariffa L. provides insights into metabolisms of medicinal natural products.</title>
        <authorList>
            <person name="Kim T."/>
        </authorList>
    </citation>
    <scope>NUCLEOTIDE SEQUENCE [LARGE SCALE GENOMIC DNA]</scope>
    <source>
        <strain evidence="2">TK-2024</strain>
        <tissue evidence="2">Old leaves</tissue>
    </source>
</reference>
<comment type="caution">
    <text evidence="2">The sequence shown here is derived from an EMBL/GenBank/DDBJ whole genome shotgun (WGS) entry which is preliminary data.</text>
</comment>
<proteinExistence type="predicted"/>
<evidence type="ECO:0000313" key="3">
    <source>
        <dbReference type="Proteomes" id="UP001396334"/>
    </source>
</evidence>
<evidence type="ECO:0000313" key="2">
    <source>
        <dbReference type="EMBL" id="KAK8484766.1"/>
    </source>
</evidence>
<name>A0ABR1ZVM2_9ROSI</name>
<gene>
    <name evidence="2" type="ORF">V6N11_048061</name>
</gene>
<evidence type="ECO:0000256" key="1">
    <source>
        <dbReference type="SAM" id="MobiDB-lite"/>
    </source>
</evidence>
<sequence length="198" mass="20872">MAANGRVYVSRHVVFDESNFPYAKQRDGSSSTLPPVLSTVSNSIPVVDGASRVCMGETHVRESLHELTMHRLSSQPIRSDPVQVVGQAGSNNRVFQAEGVLADSGSSAIPPASRLESPGYSSSREHCSGGVLENVSPAQEVTSHGSVDCSFGHEIPAPVSNEGVSDNLECANEGVVPQLRIGGHPMAAQLLMQLNIEA</sequence>
<keyword evidence="3" id="KW-1185">Reference proteome</keyword>
<dbReference type="Proteomes" id="UP001396334">
    <property type="component" value="Unassembled WGS sequence"/>
</dbReference>